<organism evidence="1 2">
    <name type="scientific">Podospora didyma</name>
    <dbReference type="NCBI Taxonomy" id="330526"/>
    <lineage>
        <taxon>Eukaryota</taxon>
        <taxon>Fungi</taxon>
        <taxon>Dikarya</taxon>
        <taxon>Ascomycota</taxon>
        <taxon>Pezizomycotina</taxon>
        <taxon>Sordariomycetes</taxon>
        <taxon>Sordariomycetidae</taxon>
        <taxon>Sordariales</taxon>
        <taxon>Podosporaceae</taxon>
        <taxon>Podospora</taxon>
    </lineage>
</organism>
<proteinExistence type="predicted"/>
<dbReference type="AlphaFoldDB" id="A0AAE0U165"/>
<dbReference type="EMBL" id="JAULSW010000003">
    <property type="protein sequence ID" value="KAK3386754.1"/>
    <property type="molecule type" value="Genomic_DNA"/>
</dbReference>
<protein>
    <submittedName>
        <fullName evidence="1">Uncharacterized protein</fullName>
    </submittedName>
</protein>
<keyword evidence="2" id="KW-1185">Reference proteome</keyword>
<evidence type="ECO:0000313" key="2">
    <source>
        <dbReference type="Proteomes" id="UP001285441"/>
    </source>
</evidence>
<evidence type="ECO:0000313" key="1">
    <source>
        <dbReference type="EMBL" id="KAK3386754.1"/>
    </source>
</evidence>
<reference evidence="1" key="2">
    <citation type="submission" date="2023-06" db="EMBL/GenBank/DDBJ databases">
        <authorList>
            <consortium name="Lawrence Berkeley National Laboratory"/>
            <person name="Haridas S."/>
            <person name="Hensen N."/>
            <person name="Bonometti L."/>
            <person name="Westerberg I."/>
            <person name="Brannstrom I.O."/>
            <person name="Guillou S."/>
            <person name="Cros-Aarteil S."/>
            <person name="Calhoun S."/>
            <person name="Kuo A."/>
            <person name="Mondo S."/>
            <person name="Pangilinan J."/>
            <person name="Riley R."/>
            <person name="LaButti K."/>
            <person name="Andreopoulos B."/>
            <person name="Lipzen A."/>
            <person name="Chen C."/>
            <person name="Yanf M."/>
            <person name="Daum C."/>
            <person name="Ng V."/>
            <person name="Clum A."/>
            <person name="Steindorff A."/>
            <person name="Ohm R."/>
            <person name="Martin F."/>
            <person name="Silar P."/>
            <person name="Natvig D."/>
            <person name="Lalanne C."/>
            <person name="Gautier V."/>
            <person name="Ament-velasquez S.L."/>
            <person name="Kruys A."/>
            <person name="Hutchinson M.I."/>
            <person name="Powell A.J."/>
            <person name="Barry K."/>
            <person name="Miller A.N."/>
            <person name="Grigoriev I.V."/>
            <person name="Debuchy R."/>
            <person name="Gladieux P."/>
            <person name="Thoren M.H."/>
            <person name="Johannesson H."/>
        </authorList>
    </citation>
    <scope>NUCLEOTIDE SEQUENCE</scope>
    <source>
        <strain evidence="1">CBS 232.78</strain>
    </source>
</reference>
<sequence length="182" mass="20313">MDQFIIQCCPGIRLGDSRSTVIDAATFVAYGHMVASNPLGEVYVSALSTTLDQVTKTLNLAVTPVLPDPVTSLGSIAARCLIPHDSYAFDFLAFLGDLVQSLGGSETESDRLRLAFWQESPEQRDLSKMISEKLPSFKVIPERSRCCAVSYQRRQKFDLNHHRTMQLFDLFRLQTPTLSAVR</sequence>
<dbReference type="Proteomes" id="UP001285441">
    <property type="component" value="Unassembled WGS sequence"/>
</dbReference>
<reference evidence="1" key="1">
    <citation type="journal article" date="2023" name="Mol. Phylogenet. Evol.">
        <title>Genome-scale phylogeny and comparative genomics of the fungal order Sordariales.</title>
        <authorList>
            <person name="Hensen N."/>
            <person name="Bonometti L."/>
            <person name="Westerberg I."/>
            <person name="Brannstrom I.O."/>
            <person name="Guillou S."/>
            <person name="Cros-Aarteil S."/>
            <person name="Calhoun S."/>
            <person name="Haridas S."/>
            <person name="Kuo A."/>
            <person name="Mondo S."/>
            <person name="Pangilinan J."/>
            <person name="Riley R."/>
            <person name="LaButti K."/>
            <person name="Andreopoulos B."/>
            <person name="Lipzen A."/>
            <person name="Chen C."/>
            <person name="Yan M."/>
            <person name="Daum C."/>
            <person name="Ng V."/>
            <person name="Clum A."/>
            <person name="Steindorff A."/>
            <person name="Ohm R.A."/>
            <person name="Martin F."/>
            <person name="Silar P."/>
            <person name="Natvig D.O."/>
            <person name="Lalanne C."/>
            <person name="Gautier V."/>
            <person name="Ament-Velasquez S.L."/>
            <person name="Kruys A."/>
            <person name="Hutchinson M.I."/>
            <person name="Powell A.J."/>
            <person name="Barry K."/>
            <person name="Miller A.N."/>
            <person name="Grigoriev I.V."/>
            <person name="Debuchy R."/>
            <person name="Gladieux P."/>
            <person name="Hiltunen Thoren M."/>
            <person name="Johannesson H."/>
        </authorList>
    </citation>
    <scope>NUCLEOTIDE SEQUENCE</scope>
    <source>
        <strain evidence="1">CBS 232.78</strain>
    </source>
</reference>
<gene>
    <name evidence="1" type="ORF">B0H63DRAFT_140524</name>
</gene>
<name>A0AAE0U165_9PEZI</name>
<comment type="caution">
    <text evidence="1">The sequence shown here is derived from an EMBL/GenBank/DDBJ whole genome shotgun (WGS) entry which is preliminary data.</text>
</comment>
<accession>A0AAE0U165</accession>